<protein>
    <submittedName>
        <fullName evidence="1">Uncharacterized protein</fullName>
    </submittedName>
</protein>
<accession>A0A7G1NM73</accession>
<organism evidence="1 2">
    <name type="scientific">Streptomyces tuirus</name>
    <dbReference type="NCBI Taxonomy" id="68278"/>
    <lineage>
        <taxon>Bacteria</taxon>
        <taxon>Bacillati</taxon>
        <taxon>Actinomycetota</taxon>
        <taxon>Actinomycetes</taxon>
        <taxon>Kitasatosporales</taxon>
        <taxon>Streptomycetaceae</taxon>
        <taxon>Streptomyces</taxon>
    </lineage>
</organism>
<dbReference type="KEGG" id="stui:GCM10017668_53050"/>
<sequence length="101" mass="11021">MTARSMSAAERSLRAQIAAHTLWANCDDPSAHTAPARKAFLDRFEREVDPDGTLTTEERARRADHARRAYFKRLALASSRARAAKAAVRRATKGGGGRDAA</sequence>
<evidence type="ECO:0000313" key="2">
    <source>
        <dbReference type="Proteomes" id="UP000516373"/>
    </source>
</evidence>
<dbReference type="Proteomes" id="UP000516373">
    <property type="component" value="Chromosome"/>
</dbReference>
<gene>
    <name evidence="1" type="ORF">GCM10017668_53050</name>
</gene>
<reference evidence="1 2" key="1">
    <citation type="journal article" date="2014" name="Int. J. Syst. Evol. Microbiol.">
        <title>Complete genome sequence of Corynebacterium casei LMG S-19264T (=DSM 44701T), isolated from a smear-ripened cheese.</title>
        <authorList>
            <consortium name="US DOE Joint Genome Institute (JGI-PGF)"/>
            <person name="Walter F."/>
            <person name="Albersmeier A."/>
            <person name="Kalinowski J."/>
            <person name="Ruckert C."/>
        </authorList>
    </citation>
    <scope>NUCLEOTIDE SEQUENCE [LARGE SCALE GENOMIC DNA]</scope>
    <source>
        <strain evidence="1 2">JCM 4255</strain>
    </source>
</reference>
<evidence type="ECO:0000313" key="1">
    <source>
        <dbReference type="EMBL" id="BCL23462.1"/>
    </source>
</evidence>
<dbReference type="AlphaFoldDB" id="A0A7G1NM73"/>
<proteinExistence type="predicted"/>
<name>A0A7G1NM73_9ACTN</name>
<dbReference type="EMBL" id="AP023439">
    <property type="protein sequence ID" value="BCL23462.1"/>
    <property type="molecule type" value="Genomic_DNA"/>
</dbReference>